<evidence type="ECO:0000256" key="5">
    <source>
        <dbReference type="ARBA" id="ARBA00023180"/>
    </source>
</evidence>
<reference evidence="9" key="1">
    <citation type="submission" date="2022-11" db="EMBL/GenBank/DDBJ databases">
        <authorList>
            <person name="Morgan W.R."/>
            <person name="Tartar A."/>
        </authorList>
    </citation>
    <scope>NUCLEOTIDE SEQUENCE</scope>
    <source>
        <strain evidence="9">ARSEF 373</strain>
    </source>
</reference>
<keyword evidence="5" id="KW-0325">Glycoprotein</keyword>
<dbReference type="InterPro" id="IPR001254">
    <property type="entry name" value="Trypsin_dom"/>
</dbReference>
<keyword evidence="3" id="KW-0843">Virulence</keyword>
<reference evidence="9" key="2">
    <citation type="journal article" date="2023" name="Microbiol Resour">
        <title>Decontamination and Annotation of the Draft Genome Sequence of the Oomycete Lagenidium giganteum ARSEF 373.</title>
        <authorList>
            <person name="Morgan W.R."/>
            <person name="Tartar A."/>
        </authorList>
    </citation>
    <scope>NUCLEOTIDE SEQUENCE</scope>
    <source>
        <strain evidence="9">ARSEF 373</strain>
    </source>
</reference>
<dbReference type="PROSITE" id="PS00135">
    <property type="entry name" value="TRYPSIN_SER"/>
    <property type="match status" value="1"/>
</dbReference>
<dbReference type="InterPro" id="IPR009003">
    <property type="entry name" value="Peptidase_S1_PA"/>
</dbReference>
<keyword evidence="4" id="KW-1015">Disulfide bond</keyword>
<dbReference type="InterPro" id="IPR001314">
    <property type="entry name" value="Peptidase_S1A"/>
</dbReference>
<dbReference type="InterPro" id="IPR018114">
    <property type="entry name" value="TRYPSIN_HIS"/>
</dbReference>
<dbReference type="EMBL" id="DAKRPA010000214">
    <property type="protein sequence ID" value="DAZ95194.1"/>
    <property type="molecule type" value="Genomic_DNA"/>
</dbReference>
<accession>A0AAV2YPZ6</accession>
<dbReference type="FunFam" id="2.40.10.10:FF:000002">
    <property type="entry name" value="Transmembrane protease serine"/>
    <property type="match status" value="1"/>
</dbReference>
<evidence type="ECO:0000256" key="1">
    <source>
        <dbReference type="ARBA" id="ARBA00007664"/>
    </source>
</evidence>
<dbReference type="Proteomes" id="UP001146120">
    <property type="component" value="Unassembled WGS sequence"/>
</dbReference>
<dbReference type="CDD" id="cd00190">
    <property type="entry name" value="Tryp_SPc"/>
    <property type="match status" value="1"/>
</dbReference>
<evidence type="ECO:0000256" key="7">
    <source>
        <dbReference type="SAM" id="SignalP"/>
    </source>
</evidence>
<feature type="domain" description="Peptidase S1" evidence="8">
    <location>
        <begin position="37"/>
        <end position="269"/>
    </location>
</feature>
<dbReference type="InterPro" id="IPR050430">
    <property type="entry name" value="Peptidase_S1"/>
</dbReference>
<sequence length="274" mass="29982">MTKTTSIFRWYTASLIAIAMISAENAQFPRHGDQFEVFGGGETKLEESSFTVGLRREAAGVNKCGGSLIAPQYVLTAAHCTFNNYTFVSVGSHYNSGIRGGGEQIPVAETMVHPEFNWSTMAFDVAVLKLLRPVSHPIKPVKLSEREYFESPGTWTTVRGWGARENGKFSSVLMQVELQVRERNECNQLLKKADPESPYVVDETMLCAGGRLGEDTCAGDSGGPLTIDNDSVPVQVGVVSWGLGCGAENTPGVYARVSKHRDFIDRSARGHQWE</sequence>
<evidence type="ECO:0000256" key="2">
    <source>
        <dbReference type="ARBA" id="ARBA00022729"/>
    </source>
</evidence>
<evidence type="ECO:0000256" key="3">
    <source>
        <dbReference type="ARBA" id="ARBA00023026"/>
    </source>
</evidence>
<dbReference type="PRINTS" id="PR00722">
    <property type="entry name" value="CHYMOTRYPSIN"/>
</dbReference>
<evidence type="ECO:0000313" key="9">
    <source>
        <dbReference type="EMBL" id="DAZ95194.1"/>
    </source>
</evidence>
<evidence type="ECO:0000256" key="6">
    <source>
        <dbReference type="RuleBase" id="RU363034"/>
    </source>
</evidence>
<organism evidence="9 10">
    <name type="scientific">Lagenidium giganteum</name>
    <dbReference type="NCBI Taxonomy" id="4803"/>
    <lineage>
        <taxon>Eukaryota</taxon>
        <taxon>Sar</taxon>
        <taxon>Stramenopiles</taxon>
        <taxon>Oomycota</taxon>
        <taxon>Peronosporomycetes</taxon>
        <taxon>Pythiales</taxon>
        <taxon>Pythiaceae</taxon>
    </lineage>
</organism>
<dbReference type="GO" id="GO:0006508">
    <property type="term" value="P:proteolysis"/>
    <property type="evidence" value="ECO:0007669"/>
    <property type="project" value="UniProtKB-KW"/>
</dbReference>
<keyword evidence="6" id="KW-0378">Hydrolase</keyword>
<dbReference type="PROSITE" id="PS00134">
    <property type="entry name" value="TRYPSIN_HIS"/>
    <property type="match status" value="1"/>
</dbReference>
<dbReference type="InterPro" id="IPR033116">
    <property type="entry name" value="TRYPSIN_SER"/>
</dbReference>
<evidence type="ECO:0000256" key="4">
    <source>
        <dbReference type="ARBA" id="ARBA00023157"/>
    </source>
</evidence>
<dbReference type="Pfam" id="PF00089">
    <property type="entry name" value="Trypsin"/>
    <property type="match status" value="1"/>
</dbReference>
<comment type="caution">
    <text evidence="9">The sequence shown here is derived from an EMBL/GenBank/DDBJ whole genome shotgun (WGS) entry which is preliminary data.</text>
</comment>
<proteinExistence type="inferred from homology"/>
<keyword evidence="2 7" id="KW-0732">Signal</keyword>
<feature type="signal peptide" evidence="7">
    <location>
        <begin position="1"/>
        <end position="23"/>
    </location>
</feature>
<dbReference type="SMART" id="SM00020">
    <property type="entry name" value="Tryp_SPc"/>
    <property type="match status" value="1"/>
</dbReference>
<keyword evidence="6" id="KW-0720">Serine protease</keyword>
<keyword evidence="6" id="KW-0645">Protease</keyword>
<feature type="chain" id="PRO_5043674216" description="Peptidase S1 domain-containing protein" evidence="7">
    <location>
        <begin position="24"/>
        <end position="274"/>
    </location>
</feature>
<evidence type="ECO:0000313" key="10">
    <source>
        <dbReference type="Proteomes" id="UP001146120"/>
    </source>
</evidence>
<gene>
    <name evidence="9" type="ORF">N0F65_013039</name>
</gene>
<dbReference type="PROSITE" id="PS50240">
    <property type="entry name" value="TRYPSIN_DOM"/>
    <property type="match status" value="1"/>
</dbReference>
<dbReference type="GO" id="GO:0004252">
    <property type="term" value="F:serine-type endopeptidase activity"/>
    <property type="evidence" value="ECO:0007669"/>
    <property type="project" value="InterPro"/>
</dbReference>
<keyword evidence="10" id="KW-1185">Reference proteome</keyword>
<evidence type="ECO:0000259" key="8">
    <source>
        <dbReference type="PROSITE" id="PS50240"/>
    </source>
</evidence>
<name>A0AAV2YPZ6_9STRA</name>
<dbReference type="Gene3D" id="2.40.10.10">
    <property type="entry name" value="Trypsin-like serine proteases"/>
    <property type="match status" value="1"/>
</dbReference>
<dbReference type="InterPro" id="IPR043504">
    <property type="entry name" value="Peptidase_S1_PA_chymotrypsin"/>
</dbReference>
<dbReference type="PANTHER" id="PTHR24276:SF98">
    <property type="entry name" value="FI18310P1-RELATED"/>
    <property type="match status" value="1"/>
</dbReference>
<dbReference type="PANTHER" id="PTHR24276">
    <property type="entry name" value="POLYSERASE-RELATED"/>
    <property type="match status" value="1"/>
</dbReference>
<dbReference type="AlphaFoldDB" id="A0AAV2YPZ6"/>
<protein>
    <recommendedName>
        <fullName evidence="8">Peptidase S1 domain-containing protein</fullName>
    </recommendedName>
</protein>
<dbReference type="SUPFAM" id="SSF50494">
    <property type="entry name" value="Trypsin-like serine proteases"/>
    <property type="match status" value="1"/>
</dbReference>
<comment type="similarity">
    <text evidence="1">Belongs to the peptidase S1 family.</text>
</comment>